<dbReference type="Pfam" id="PF00188">
    <property type="entry name" value="CAP"/>
    <property type="match status" value="1"/>
</dbReference>
<dbReference type="eggNOG" id="COG2340">
    <property type="taxonomic scope" value="Bacteria"/>
</dbReference>
<dbReference type="PATRIC" id="fig|1166018.3.peg.5250"/>
<dbReference type="PANTHER" id="PTHR31157:SF1">
    <property type="entry name" value="SCP DOMAIN-CONTAINING PROTEIN"/>
    <property type="match status" value="1"/>
</dbReference>
<evidence type="ECO:0000313" key="4">
    <source>
        <dbReference type="Proteomes" id="UP000011058"/>
    </source>
</evidence>
<dbReference type="PANTHER" id="PTHR31157">
    <property type="entry name" value="SCP DOMAIN-CONTAINING PROTEIN"/>
    <property type="match status" value="1"/>
</dbReference>
<organism evidence="3 4">
    <name type="scientific">Fibrella aestuarina BUZ 2</name>
    <dbReference type="NCBI Taxonomy" id="1166018"/>
    <lineage>
        <taxon>Bacteria</taxon>
        <taxon>Pseudomonadati</taxon>
        <taxon>Bacteroidota</taxon>
        <taxon>Cytophagia</taxon>
        <taxon>Cytophagales</taxon>
        <taxon>Spirosomataceae</taxon>
        <taxon>Fibrella</taxon>
    </lineage>
</organism>
<feature type="chain" id="PRO_5003630540" description="SCP domain-containing protein" evidence="1">
    <location>
        <begin position="31"/>
        <end position="221"/>
    </location>
</feature>
<dbReference type="AlphaFoldDB" id="I0KBH7"/>
<reference evidence="3 4" key="1">
    <citation type="journal article" date="2012" name="J. Bacteriol.">
        <title>Genome Sequence of Fibrella aestuarina BUZ 2T, a Filamentous Marine Bacterium.</title>
        <authorList>
            <person name="Filippini M."/>
            <person name="Qi W."/>
            <person name="Blom J."/>
            <person name="Goesmann A."/>
            <person name="Smits T.H."/>
            <person name="Bagheri H.C."/>
        </authorList>
    </citation>
    <scope>NUCLEOTIDE SEQUENCE [LARGE SCALE GENOMIC DNA]</scope>
    <source>
        <strain evidence="4">BUZ 2T</strain>
    </source>
</reference>
<keyword evidence="4" id="KW-1185">Reference proteome</keyword>
<dbReference type="STRING" id="1166018.FAES_3473"/>
<dbReference type="PROSITE" id="PS51257">
    <property type="entry name" value="PROKAR_LIPOPROTEIN"/>
    <property type="match status" value="1"/>
</dbReference>
<keyword evidence="1" id="KW-0732">Signal</keyword>
<dbReference type="SUPFAM" id="SSF55797">
    <property type="entry name" value="PR-1-like"/>
    <property type="match status" value="1"/>
</dbReference>
<dbReference type="Proteomes" id="UP000011058">
    <property type="component" value="Chromosome"/>
</dbReference>
<protein>
    <recommendedName>
        <fullName evidence="2">SCP domain-containing protein</fullName>
    </recommendedName>
</protein>
<accession>I0KBH7</accession>
<dbReference type="InterPro" id="IPR035940">
    <property type="entry name" value="CAP_sf"/>
</dbReference>
<dbReference type="KEGG" id="fae:FAES_3473"/>
<proteinExistence type="predicted"/>
<evidence type="ECO:0000259" key="2">
    <source>
        <dbReference type="Pfam" id="PF00188"/>
    </source>
</evidence>
<dbReference type="EMBL" id="HE796683">
    <property type="protein sequence ID" value="CCH01480.1"/>
    <property type="molecule type" value="Genomic_DNA"/>
</dbReference>
<gene>
    <name evidence="3" type="ORF">FAES_3473</name>
</gene>
<dbReference type="InterPro" id="IPR014044">
    <property type="entry name" value="CAP_dom"/>
</dbReference>
<dbReference type="HOGENOM" id="CLU_048111_1_0_10"/>
<feature type="domain" description="SCP" evidence="2">
    <location>
        <begin position="91"/>
        <end position="216"/>
    </location>
</feature>
<name>I0KBH7_9BACT</name>
<sequence length="221" mass="23332">MAVLALKSIPTCMKKSFIVAGMLAMLGLGACQSDQVADPTQGAVPVATSSVRKASETATAEASGVVSGFAEQGKAANARAASAALQQEILTYLNQARAKSCLCGTTTYAPAPALALNAKLNAASDKHALDMATYNYFSHTGRDGSQPWDRMTREGYIWRTAGENIAAGYTTARAVVDGWLKSPGHCANIMNPSFKEVGVGYATNTSSTYRVYWVNDFGTQR</sequence>
<evidence type="ECO:0000313" key="3">
    <source>
        <dbReference type="EMBL" id="CCH01480.1"/>
    </source>
</evidence>
<evidence type="ECO:0000256" key="1">
    <source>
        <dbReference type="SAM" id="SignalP"/>
    </source>
</evidence>
<dbReference type="Gene3D" id="3.40.33.10">
    <property type="entry name" value="CAP"/>
    <property type="match status" value="1"/>
</dbReference>
<dbReference type="CDD" id="cd05379">
    <property type="entry name" value="CAP_bacterial"/>
    <property type="match status" value="1"/>
</dbReference>
<feature type="signal peptide" evidence="1">
    <location>
        <begin position="1"/>
        <end position="30"/>
    </location>
</feature>